<name>J7R8M8_HUIN7</name>
<sequence>MNDNMEESYSMYPATSSTQPPPQGNMRMPIYQNPIPMYGYPQSPYIYATQTPNYHYKMMNSNQSIPYQGNAGIPHQNHANGGMKKKWNSNNNTGNYLGGTGSTAMNPAKSQPYYPNQNYYSNHLAMNAGQNVSGSNSNKTSTPTVSYDPYKFDVSKTKAKMSTDINKCFPLFINTDAKEFAEARAKTHNIRLEKAKTVQYITVPSTKTEENKQASNDVSIEKSVKTSKTEGTTEPKPAEVEKPTPKITTSDKTKKTADVTVDDVQSLPTVKKSPKEETPKHLKAVEDGQTQPPKVSTLKKDDEKKKAKASSVNSTPESPVSVTPTETPASADAPLSGTSSASVSTMNKTPARSWSAVASSSVPKGKPVTLSSHKSLHSRTSSQTPPAVHLPQKKDKKYVPPSTKGSEPLGALALRMCFDPDYVNYFLSKSIDMRTNLPVKSIIPRGIVNTANICFMSSVLQVLLHCKPFVDILNVLSTRNPNSKTGAMSCKLTDALTTLYSEFDRENFEEEKREIEAKTKPAVPTGGKIPYAAVSDAIKPDSFYMILSKIPKFKDLQWGHQEDAEEFLTHLLDQLEEELLAAIECLSENEIQNILQSINDENLKIFFIRNLARYKNADFMKNISFSLKSLIERYGTINDDENDENDGDGWHEVSSTSKKGKKTKMAAKRTVEVVPSPISSLFGGQFRSVLDIPNNKESQSITLDPFQTIQLDISDEEVNDLESAFKKFSEFEFLPFKGSNGQDVQAKKQTFIDKLPQVLLIQLKRFSFVNNTEQDKTMANYNSYNGRIEKIRKRIDYQHQLTIPVESVSQHLGKGKESGETLRIDRCDIPPRCELERRALHRGRFPQGGEHMVQNRRCGHYEAGLCRCVSGRRKWDRFPDSIHPHVPKNRVNAGGGR</sequence>
<evidence type="ECO:0000256" key="4">
    <source>
        <dbReference type="ARBA" id="ARBA00022786"/>
    </source>
</evidence>
<dbReference type="InterPro" id="IPR018200">
    <property type="entry name" value="USP_CS"/>
</dbReference>
<dbReference type="InterPro" id="IPR001394">
    <property type="entry name" value="Peptidase_C19_UCH"/>
</dbReference>
<dbReference type="PROSITE" id="PS00972">
    <property type="entry name" value="USP_1"/>
    <property type="match status" value="1"/>
</dbReference>
<keyword evidence="10" id="KW-1185">Reference proteome</keyword>
<dbReference type="GO" id="GO:0034063">
    <property type="term" value="P:stress granule assembly"/>
    <property type="evidence" value="ECO:0007669"/>
    <property type="project" value="EnsemblFungi"/>
</dbReference>
<dbReference type="OrthoDB" id="429671at2759"/>
<dbReference type="EMBL" id="HE978320">
    <property type="protein sequence ID" value="CCK71225.1"/>
    <property type="molecule type" value="Genomic_DNA"/>
</dbReference>
<evidence type="ECO:0000256" key="5">
    <source>
        <dbReference type="ARBA" id="ARBA00022801"/>
    </source>
</evidence>
<dbReference type="GO" id="GO:0005739">
    <property type="term" value="C:mitochondrion"/>
    <property type="evidence" value="ECO:0007669"/>
    <property type="project" value="EnsemblFungi"/>
</dbReference>
<keyword evidence="3" id="KW-0645">Protease</keyword>
<feature type="compositionally biased region" description="Basic and acidic residues" evidence="7">
    <location>
        <begin position="219"/>
        <end position="257"/>
    </location>
</feature>
<evidence type="ECO:0000256" key="3">
    <source>
        <dbReference type="ARBA" id="ARBA00022670"/>
    </source>
</evidence>
<dbReference type="KEGG" id="kng:KNAG_0G01670"/>
<feature type="region of interest" description="Disordered" evidence="7">
    <location>
        <begin position="639"/>
        <end position="661"/>
    </location>
</feature>
<dbReference type="PROSITE" id="PS50235">
    <property type="entry name" value="USP_3"/>
    <property type="match status" value="1"/>
</dbReference>
<dbReference type="GO" id="GO:0005829">
    <property type="term" value="C:cytosol"/>
    <property type="evidence" value="ECO:0007669"/>
    <property type="project" value="EnsemblFungi"/>
</dbReference>
<dbReference type="GO" id="GO:1990861">
    <property type="term" value="C:Ubp3-Bre5 deubiquitination complex"/>
    <property type="evidence" value="ECO:0007669"/>
    <property type="project" value="EnsemblFungi"/>
</dbReference>
<feature type="compositionally biased region" description="Polar residues" evidence="7">
    <location>
        <begin position="310"/>
        <end position="328"/>
    </location>
</feature>
<dbReference type="GO" id="GO:1901525">
    <property type="term" value="P:negative regulation of mitophagy"/>
    <property type="evidence" value="ECO:0007669"/>
    <property type="project" value="EnsemblFungi"/>
</dbReference>
<dbReference type="RefSeq" id="XP_022465471.1">
    <property type="nucleotide sequence ID" value="XM_022609035.1"/>
</dbReference>
<dbReference type="GO" id="GO:0006508">
    <property type="term" value="P:proteolysis"/>
    <property type="evidence" value="ECO:0007669"/>
    <property type="project" value="UniProtKB-KW"/>
</dbReference>
<accession>J7R8M8</accession>
<dbReference type="SUPFAM" id="SSF54001">
    <property type="entry name" value="Cysteine proteinases"/>
    <property type="match status" value="1"/>
</dbReference>
<dbReference type="GO" id="GO:0034517">
    <property type="term" value="P:ribophagy"/>
    <property type="evidence" value="ECO:0007669"/>
    <property type="project" value="EnsemblFungi"/>
</dbReference>
<dbReference type="Pfam" id="PF00443">
    <property type="entry name" value="UCH"/>
    <property type="match status" value="1"/>
</dbReference>
<keyword evidence="4" id="KW-0833">Ubl conjugation pathway</keyword>
<evidence type="ECO:0000313" key="9">
    <source>
        <dbReference type="EMBL" id="CCK71225.1"/>
    </source>
</evidence>
<evidence type="ECO:0000256" key="7">
    <source>
        <dbReference type="SAM" id="MobiDB-lite"/>
    </source>
</evidence>
<dbReference type="InterPro" id="IPR038765">
    <property type="entry name" value="Papain-like_cys_pep_sf"/>
</dbReference>
<dbReference type="PANTHER" id="PTHR24006:SF687">
    <property type="entry name" value="UBIQUITIN CARBOXYL-TERMINAL HYDROLASE 10"/>
    <property type="match status" value="1"/>
</dbReference>
<dbReference type="AlphaFoldDB" id="J7R8M8"/>
<dbReference type="EC" id="3.4.19.12" evidence="2"/>
<gene>
    <name evidence="9" type="primary">KNAG0G01670</name>
    <name evidence="9" type="ordered locus">KNAG_0G01670</name>
</gene>
<evidence type="ECO:0000259" key="8">
    <source>
        <dbReference type="PROSITE" id="PS50235"/>
    </source>
</evidence>
<comment type="catalytic activity">
    <reaction evidence="1">
        <text>Thiol-dependent hydrolysis of ester, thioester, amide, peptide and isopeptide bonds formed by the C-terminal Gly of ubiquitin (a 76-residue protein attached to proteins as an intracellular targeting signal).</text>
        <dbReference type="EC" id="3.4.19.12"/>
    </reaction>
</comment>
<protein>
    <recommendedName>
        <fullName evidence="2">ubiquitinyl hydrolase 1</fullName>
        <ecNumber evidence="2">3.4.19.12</ecNumber>
    </recommendedName>
</protein>
<dbReference type="Gene3D" id="3.90.70.10">
    <property type="entry name" value="Cysteine proteinases"/>
    <property type="match status" value="1"/>
</dbReference>
<evidence type="ECO:0000313" key="10">
    <source>
        <dbReference type="Proteomes" id="UP000006310"/>
    </source>
</evidence>
<dbReference type="PANTHER" id="PTHR24006">
    <property type="entry name" value="UBIQUITIN CARBOXYL-TERMINAL HYDROLASE"/>
    <property type="match status" value="1"/>
</dbReference>
<reference evidence="10" key="2">
    <citation type="submission" date="2012-08" db="EMBL/GenBank/DDBJ databases">
        <title>Genome sequence of Kazachstania naganishii.</title>
        <authorList>
            <person name="Gordon J.L."/>
            <person name="Armisen D."/>
            <person name="Proux-Wera E."/>
            <person name="OhEigeartaigh S.S."/>
            <person name="Byrne K.P."/>
            <person name="Wolfe K.H."/>
        </authorList>
    </citation>
    <scope>NUCLEOTIDE SEQUENCE [LARGE SCALE GENOMIC DNA]</scope>
    <source>
        <strain evidence="10">ATCC MYA-139 / BCRC 22969 / CBS 8797 / CCRC 22969 / KCTC 17520 / NBRC 10181 / NCYC 3082</strain>
    </source>
</reference>
<dbReference type="HOGENOM" id="CLU_015192_0_0_1"/>
<dbReference type="GeneID" id="34526949"/>
<keyword evidence="6" id="KW-0788">Thiol protease</keyword>
<dbReference type="STRING" id="1071383.J7R8M8"/>
<dbReference type="GO" id="GO:0004843">
    <property type="term" value="F:cysteine-type deubiquitinase activity"/>
    <property type="evidence" value="ECO:0007669"/>
    <property type="project" value="UniProtKB-EC"/>
</dbReference>
<feature type="compositionally biased region" description="Polar residues" evidence="7">
    <location>
        <begin position="336"/>
        <end position="352"/>
    </location>
</feature>
<dbReference type="Proteomes" id="UP000006310">
    <property type="component" value="Chromosome 7"/>
</dbReference>
<dbReference type="GO" id="GO:0003729">
    <property type="term" value="F:mRNA binding"/>
    <property type="evidence" value="ECO:0007669"/>
    <property type="project" value="EnsemblFungi"/>
</dbReference>
<feature type="region of interest" description="Disordered" evidence="7">
    <location>
        <begin position="208"/>
        <end position="405"/>
    </location>
</feature>
<feature type="compositionally biased region" description="Low complexity" evidence="7">
    <location>
        <begin position="353"/>
        <end position="362"/>
    </location>
</feature>
<evidence type="ECO:0000256" key="2">
    <source>
        <dbReference type="ARBA" id="ARBA00012759"/>
    </source>
</evidence>
<dbReference type="GO" id="GO:0016579">
    <property type="term" value="P:protein deubiquitination"/>
    <property type="evidence" value="ECO:0007669"/>
    <property type="project" value="EnsemblFungi"/>
</dbReference>
<feature type="region of interest" description="Disordered" evidence="7">
    <location>
        <begin position="1"/>
        <end position="25"/>
    </location>
</feature>
<evidence type="ECO:0000256" key="6">
    <source>
        <dbReference type="ARBA" id="ARBA00022807"/>
    </source>
</evidence>
<dbReference type="GO" id="GO:0005634">
    <property type="term" value="C:nucleus"/>
    <property type="evidence" value="ECO:0007669"/>
    <property type="project" value="TreeGrafter"/>
</dbReference>
<dbReference type="InterPro" id="IPR028889">
    <property type="entry name" value="USP"/>
</dbReference>
<dbReference type="eggNOG" id="KOG1871">
    <property type="taxonomic scope" value="Eukaryota"/>
</dbReference>
<dbReference type="GO" id="GO:0047484">
    <property type="term" value="P:regulation of response to osmotic stress"/>
    <property type="evidence" value="ECO:0007669"/>
    <property type="project" value="EnsemblFungi"/>
</dbReference>
<evidence type="ECO:0000256" key="1">
    <source>
        <dbReference type="ARBA" id="ARBA00000707"/>
    </source>
</evidence>
<keyword evidence="5" id="KW-0378">Hydrolase</keyword>
<reference evidence="9 10" key="1">
    <citation type="journal article" date="2011" name="Proc. Natl. Acad. Sci. U.S.A.">
        <title>Evolutionary erosion of yeast sex chromosomes by mating-type switching accidents.</title>
        <authorList>
            <person name="Gordon J.L."/>
            <person name="Armisen D."/>
            <person name="Proux-Wera E."/>
            <person name="Oheigeartaigh S.S."/>
            <person name="Byrne K.P."/>
            <person name="Wolfe K.H."/>
        </authorList>
    </citation>
    <scope>NUCLEOTIDE SEQUENCE [LARGE SCALE GENOMIC DNA]</scope>
    <source>
        <strain evidence="10">ATCC MYA-139 / BCRC 22969 / CBS 8797 / CCRC 22969 / KCTC 17520 / NBRC 10181 / NCYC 3082</strain>
    </source>
</reference>
<dbReference type="GO" id="GO:0045053">
    <property type="term" value="P:protein retention in Golgi apparatus"/>
    <property type="evidence" value="ECO:0007669"/>
    <property type="project" value="EnsemblFungi"/>
</dbReference>
<dbReference type="InterPro" id="IPR050164">
    <property type="entry name" value="Peptidase_C19"/>
</dbReference>
<feature type="compositionally biased region" description="Basic and acidic residues" evidence="7">
    <location>
        <begin position="273"/>
        <end position="286"/>
    </location>
</feature>
<organism evidence="9 10">
    <name type="scientific">Huiozyma naganishii (strain ATCC MYA-139 / BCRC 22969 / CBS 8797 / KCTC 17520 / NBRC 10181 / NCYC 3082 / Yp74L-3)</name>
    <name type="common">Yeast</name>
    <name type="synonym">Kazachstania naganishii</name>
    <dbReference type="NCBI Taxonomy" id="1071383"/>
    <lineage>
        <taxon>Eukaryota</taxon>
        <taxon>Fungi</taxon>
        <taxon>Dikarya</taxon>
        <taxon>Ascomycota</taxon>
        <taxon>Saccharomycotina</taxon>
        <taxon>Saccharomycetes</taxon>
        <taxon>Saccharomycetales</taxon>
        <taxon>Saccharomycetaceae</taxon>
        <taxon>Huiozyma</taxon>
    </lineage>
</organism>
<feature type="compositionally biased region" description="Low complexity" evidence="7">
    <location>
        <begin position="369"/>
        <end position="382"/>
    </location>
</feature>
<dbReference type="OMA" id="LDPFQTI"/>
<dbReference type="GO" id="GO:0060628">
    <property type="term" value="P:regulation of ER to Golgi vesicle-mediated transport"/>
    <property type="evidence" value="ECO:0007669"/>
    <property type="project" value="EnsemblFungi"/>
</dbReference>
<proteinExistence type="predicted"/>
<feature type="domain" description="USP" evidence="8">
    <location>
        <begin position="445"/>
        <end position="897"/>
    </location>
</feature>